<feature type="transmembrane region" description="Helical" evidence="8">
    <location>
        <begin position="148"/>
        <end position="168"/>
    </location>
</feature>
<keyword evidence="8" id="KW-0997">Cell inner membrane</keyword>
<keyword evidence="6 8" id="KW-1133">Transmembrane helix</keyword>
<feature type="transmembrane region" description="Helical" evidence="8">
    <location>
        <begin position="305"/>
        <end position="326"/>
    </location>
</feature>
<feature type="transmembrane region" description="Helical" evidence="8">
    <location>
        <begin position="213"/>
        <end position="234"/>
    </location>
</feature>
<name>A0ABX5WNT0_9GAMM</name>
<evidence type="ECO:0000256" key="4">
    <source>
        <dbReference type="ARBA" id="ARBA00022475"/>
    </source>
</evidence>
<evidence type="ECO:0000256" key="1">
    <source>
        <dbReference type="ARBA" id="ARBA00004651"/>
    </source>
</evidence>
<keyword evidence="10" id="KW-1185">Reference proteome</keyword>
<feature type="transmembrane region" description="Helical" evidence="8">
    <location>
        <begin position="87"/>
        <end position="115"/>
    </location>
</feature>
<evidence type="ECO:0000256" key="8">
    <source>
        <dbReference type="RuleBase" id="RU363064"/>
    </source>
</evidence>
<evidence type="ECO:0000256" key="6">
    <source>
        <dbReference type="ARBA" id="ARBA00022989"/>
    </source>
</evidence>
<feature type="transmembrane region" description="Helical" evidence="8">
    <location>
        <begin position="419"/>
        <end position="439"/>
    </location>
</feature>
<dbReference type="RefSeq" id="WP_033539816.1">
    <property type="nucleotide sequence ID" value="NZ_CP041153.1"/>
</dbReference>
<dbReference type="PANTHER" id="PTHR30330">
    <property type="entry name" value="AGSS FAMILY TRANSPORTER, SODIUM-ALANINE"/>
    <property type="match status" value="1"/>
</dbReference>
<dbReference type="NCBIfam" id="TIGR00835">
    <property type="entry name" value="agcS"/>
    <property type="match status" value="1"/>
</dbReference>
<dbReference type="Proteomes" id="UP000318758">
    <property type="component" value="Chromosome"/>
</dbReference>
<evidence type="ECO:0000256" key="5">
    <source>
        <dbReference type="ARBA" id="ARBA00022692"/>
    </source>
</evidence>
<keyword evidence="5 8" id="KW-0812">Transmembrane</keyword>
<feature type="transmembrane region" description="Helical" evidence="8">
    <location>
        <begin position="346"/>
        <end position="372"/>
    </location>
</feature>
<dbReference type="PANTHER" id="PTHR30330:SF1">
    <property type="entry name" value="AMINO-ACID CARRIER PROTEIN ALST"/>
    <property type="match status" value="1"/>
</dbReference>
<dbReference type="EMBL" id="CP041153">
    <property type="protein sequence ID" value="QDF76139.1"/>
    <property type="molecule type" value="Genomic_DNA"/>
</dbReference>
<dbReference type="Pfam" id="PF01235">
    <property type="entry name" value="Na_Ala_symp"/>
    <property type="match status" value="1"/>
</dbReference>
<proteinExistence type="inferred from homology"/>
<evidence type="ECO:0000313" key="10">
    <source>
        <dbReference type="Proteomes" id="UP000318758"/>
    </source>
</evidence>
<feature type="transmembrane region" description="Helical" evidence="8">
    <location>
        <begin position="392"/>
        <end position="413"/>
    </location>
</feature>
<evidence type="ECO:0000256" key="7">
    <source>
        <dbReference type="ARBA" id="ARBA00023136"/>
    </source>
</evidence>
<feature type="transmembrane region" description="Helical" evidence="8">
    <location>
        <begin position="20"/>
        <end position="42"/>
    </location>
</feature>
<evidence type="ECO:0000313" key="9">
    <source>
        <dbReference type="EMBL" id="QDF76139.1"/>
    </source>
</evidence>
<protein>
    <submittedName>
        <fullName evidence="9">Alanine:cation symporter family protein</fullName>
    </submittedName>
</protein>
<dbReference type="InterPro" id="IPR001463">
    <property type="entry name" value="Na/Ala_symport"/>
</dbReference>
<evidence type="ECO:0000256" key="3">
    <source>
        <dbReference type="ARBA" id="ARBA00022448"/>
    </source>
</evidence>
<sequence>MFESVLNLIDSAINAVNGMLWGSVLIYVLVAAGVLFTLRLGFIQLRMFGHGAKLVLQGREKTNGISSFQVFCTSMAARVGTGNMAGVAVAITVGGAGAVFWMWLIALLGMATAFIESTLAQVYKIKDSDGQYRGGPAYYMEKGLGKRWMGSLFSILLIIAFGFAFNAAQANTMTDALNNAFGFDKTMVGLVIVAASAYIISGGLKKVAKASELIVPIMAVAYLAIALVVLAMNIEQVPAAIAYIVKSAFGWEEAAGGAMGAMMAGIARGLFSNEAGMGSAANIAASASPNPNHPASQGFVQMIGVFVDTIVICSATAAIILLSGVLDAPGEQKGIGLLQLALTNEVGGWAAYFVAFAIILFCFSSIIANYSYAESNILFLSKSKKILYSFRVAVLAMVMAGSVASLQLVWNFADVSMGLMALVNIAAIVMLSKVAYAVIKDYEIQLKAGKVPTFDAAQFPELNGLDDQIWKGKPNAAVLTKEQDKSIAVPEV</sequence>
<organism evidence="9 10">
    <name type="scientific">Shewanella marisflavi</name>
    <dbReference type="NCBI Taxonomy" id="260364"/>
    <lineage>
        <taxon>Bacteria</taxon>
        <taxon>Pseudomonadati</taxon>
        <taxon>Pseudomonadota</taxon>
        <taxon>Gammaproteobacteria</taxon>
        <taxon>Alteromonadales</taxon>
        <taxon>Shewanellaceae</taxon>
        <taxon>Shewanella</taxon>
    </lineage>
</organism>
<dbReference type="PROSITE" id="PS00873">
    <property type="entry name" value="NA_ALANINE_SYMP"/>
    <property type="match status" value="1"/>
</dbReference>
<accession>A0ABX5WNT0</accession>
<keyword evidence="4" id="KW-1003">Cell membrane</keyword>
<comment type="similarity">
    <text evidence="2 8">Belongs to the alanine or glycine:cation symporter (AGCS) (TC 2.A.25) family.</text>
</comment>
<keyword evidence="7 8" id="KW-0472">Membrane</keyword>
<dbReference type="PRINTS" id="PR00175">
    <property type="entry name" value="NAALASMPORT"/>
</dbReference>
<keyword evidence="8" id="KW-0769">Symport</keyword>
<comment type="subcellular location">
    <subcellularLocation>
        <location evidence="8">Cell inner membrane</location>
        <topology evidence="8">Multi-pass membrane protein</topology>
    </subcellularLocation>
    <subcellularLocation>
        <location evidence="1">Cell membrane</location>
        <topology evidence="1">Multi-pass membrane protein</topology>
    </subcellularLocation>
</comment>
<reference evidence="9 10" key="1">
    <citation type="submission" date="2019-06" db="EMBL/GenBank/DDBJ databases">
        <title>Complete genome of Shewanella marisflavi ECSMB14101, a mussel settlement-inducing bacterium isolated from East China Sea.</title>
        <authorList>
            <person name="Yang J."/>
            <person name="Liang X."/>
            <person name="Chang R."/>
            <person name="Peng L."/>
        </authorList>
    </citation>
    <scope>NUCLEOTIDE SEQUENCE [LARGE SCALE GENOMIC DNA]</scope>
    <source>
        <strain evidence="9 10">ECSMB14101</strain>
    </source>
</reference>
<dbReference type="Gene3D" id="1.20.1740.10">
    <property type="entry name" value="Amino acid/polyamine transporter I"/>
    <property type="match status" value="1"/>
</dbReference>
<evidence type="ECO:0000256" key="2">
    <source>
        <dbReference type="ARBA" id="ARBA00009261"/>
    </source>
</evidence>
<gene>
    <name evidence="9" type="ORF">FGA12_13855</name>
</gene>
<keyword evidence="3 8" id="KW-0813">Transport</keyword>
<feature type="transmembrane region" description="Helical" evidence="8">
    <location>
        <begin position="180"/>
        <end position="201"/>
    </location>
</feature>